<name>A0A291Q4R4_9ACTN</name>
<dbReference type="KEGG" id="sfk:KY5_1436c"/>
<gene>
    <name evidence="1" type="ORF">KY5_1436c</name>
</gene>
<keyword evidence="2" id="KW-1185">Reference proteome</keyword>
<evidence type="ECO:0000313" key="1">
    <source>
        <dbReference type="EMBL" id="ATL26454.1"/>
    </source>
</evidence>
<dbReference type="EMBL" id="CP022685">
    <property type="protein sequence ID" value="ATL26454.1"/>
    <property type="molecule type" value="Genomic_DNA"/>
</dbReference>
<protein>
    <recommendedName>
        <fullName evidence="3">Secreted protein</fullName>
    </recommendedName>
</protein>
<organism evidence="1 2">
    <name type="scientific">Streptomyces formicae</name>
    <dbReference type="NCBI Taxonomy" id="1616117"/>
    <lineage>
        <taxon>Bacteria</taxon>
        <taxon>Bacillati</taxon>
        <taxon>Actinomycetota</taxon>
        <taxon>Actinomycetes</taxon>
        <taxon>Kitasatosporales</taxon>
        <taxon>Streptomycetaceae</taxon>
        <taxon>Streptomyces</taxon>
    </lineage>
</organism>
<dbReference type="RefSeq" id="WP_098241429.1">
    <property type="nucleotide sequence ID" value="NZ_CP022685.1"/>
</dbReference>
<dbReference type="AlphaFoldDB" id="A0A291Q4R4"/>
<reference evidence="1 2" key="1">
    <citation type="submission" date="2017-08" db="EMBL/GenBank/DDBJ databases">
        <title>Complete Genome Sequence of Streptomyces formicae KY5, the formicamycin producer.</title>
        <authorList>
            <person name="Holmes N.A."/>
            <person name="Devine R."/>
            <person name="Qin Z."/>
            <person name="Seipke R.F."/>
            <person name="Wilkinson B."/>
            <person name="Hutchings M.I."/>
        </authorList>
    </citation>
    <scope>NUCLEOTIDE SEQUENCE [LARGE SCALE GENOMIC DNA]</scope>
    <source>
        <strain evidence="1 2">KY5</strain>
    </source>
</reference>
<accession>A0A291Q4R4</accession>
<dbReference type="Proteomes" id="UP000221011">
    <property type="component" value="Chromosome"/>
</dbReference>
<evidence type="ECO:0000313" key="2">
    <source>
        <dbReference type="Proteomes" id="UP000221011"/>
    </source>
</evidence>
<sequence>MFWAMLAIAAGFLGLAVLGVLAIKVFVEAQRLARQVSETTRKINRAAEDLEQAAAGVARAGGEAL</sequence>
<evidence type="ECO:0008006" key="3">
    <source>
        <dbReference type="Google" id="ProtNLM"/>
    </source>
</evidence>
<proteinExistence type="predicted"/>